<dbReference type="Proteomes" id="UP000677918">
    <property type="component" value="Unassembled WGS sequence"/>
</dbReference>
<evidence type="ECO:0000313" key="1">
    <source>
        <dbReference type="EMBL" id="GIQ67611.1"/>
    </source>
</evidence>
<sequence>MEDHPGRLKIVNQFRLLLETVRDDKDGMVETMDFLYEVMREKQGVLPITEMITVLKHVKPVLFQHLRRAVALTSRLNLVLQLDMNVEEAYRRLDWNNEEIPSGSGTCPLESKE</sequence>
<reference evidence="1" key="1">
    <citation type="submission" date="2021-04" db="EMBL/GenBank/DDBJ databases">
        <title>Draft genome sequence of Xylanibacillus composti strain K13.</title>
        <authorList>
            <person name="Uke A."/>
            <person name="Chhe C."/>
            <person name="Baramee S."/>
            <person name="Kosugi A."/>
        </authorList>
    </citation>
    <scope>NUCLEOTIDE SEQUENCE</scope>
    <source>
        <strain evidence="1">K13</strain>
    </source>
</reference>
<dbReference type="RefSeq" id="WP_213410229.1">
    <property type="nucleotide sequence ID" value="NZ_BOVK01000006.1"/>
</dbReference>
<organism evidence="1 2">
    <name type="scientific">Xylanibacillus composti</name>
    <dbReference type="NCBI Taxonomy" id="1572762"/>
    <lineage>
        <taxon>Bacteria</taxon>
        <taxon>Bacillati</taxon>
        <taxon>Bacillota</taxon>
        <taxon>Bacilli</taxon>
        <taxon>Bacillales</taxon>
        <taxon>Paenibacillaceae</taxon>
        <taxon>Xylanibacillus</taxon>
    </lineage>
</organism>
<accession>A0A8J4M1K3</accession>
<comment type="caution">
    <text evidence="1">The sequence shown here is derived from an EMBL/GenBank/DDBJ whole genome shotgun (WGS) entry which is preliminary data.</text>
</comment>
<gene>
    <name evidence="1" type="ORF">XYCOK13_04350</name>
</gene>
<name>A0A8J4M1K3_9BACL</name>
<evidence type="ECO:0000313" key="2">
    <source>
        <dbReference type="Proteomes" id="UP000677918"/>
    </source>
</evidence>
<dbReference type="AlphaFoldDB" id="A0A8J4M1K3"/>
<dbReference type="EMBL" id="BOVK01000006">
    <property type="protein sequence ID" value="GIQ67611.1"/>
    <property type="molecule type" value="Genomic_DNA"/>
</dbReference>
<protein>
    <submittedName>
        <fullName evidence="1">Uncharacterized protein</fullName>
    </submittedName>
</protein>
<proteinExistence type="predicted"/>
<keyword evidence="2" id="KW-1185">Reference proteome</keyword>